<evidence type="ECO:0000313" key="2">
    <source>
        <dbReference type="EMBL" id="CAB4580683.1"/>
    </source>
</evidence>
<evidence type="ECO:0000259" key="1">
    <source>
        <dbReference type="Pfam" id="PF01047"/>
    </source>
</evidence>
<accession>A0A6J6F117</accession>
<dbReference type="Pfam" id="PF01047">
    <property type="entry name" value="MarR"/>
    <property type="match status" value="1"/>
</dbReference>
<dbReference type="SUPFAM" id="SSF46785">
    <property type="entry name" value="Winged helix' DNA-binding domain"/>
    <property type="match status" value="1"/>
</dbReference>
<dbReference type="InterPro" id="IPR036388">
    <property type="entry name" value="WH-like_DNA-bd_sf"/>
</dbReference>
<dbReference type="EMBL" id="CAEZTM010000093">
    <property type="protein sequence ID" value="CAB4580683.1"/>
    <property type="molecule type" value="Genomic_DNA"/>
</dbReference>
<dbReference type="GO" id="GO:0003700">
    <property type="term" value="F:DNA-binding transcription factor activity"/>
    <property type="evidence" value="ECO:0007669"/>
    <property type="project" value="InterPro"/>
</dbReference>
<name>A0A6J6F117_9ZZZZ</name>
<dbReference type="AlphaFoldDB" id="A0A6J6F117"/>
<protein>
    <submittedName>
        <fullName evidence="2">Unannotated protein</fullName>
    </submittedName>
</protein>
<proteinExistence type="predicted"/>
<organism evidence="2">
    <name type="scientific">freshwater metagenome</name>
    <dbReference type="NCBI Taxonomy" id="449393"/>
    <lineage>
        <taxon>unclassified sequences</taxon>
        <taxon>metagenomes</taxon>
        <taxon>ecological metagenomes</taxon>
    </lineage>
</organism>
<feature type="domain" description="HTH marR-type" evidence="1">
    <location>
        <begin position="26"/>
        <end position="71"/>
    </location>
</feature>
<gene>
    <name evidence="2" type="ORF">UFOPK1684_01380</name>
</gene>
<reference evidence="2" key="1">
    <citation type="submission" date="2020-05" db="EMBL/GenBank/DDBJ databases">
        <authorList>
            <person name="Chiriac C."/>
            <person name="Salcher M."/>
            <person name="Ghai R."/>
            <person name="Kavagutti S V."/>
        </authorList>
    </citation>
    <scope>NUCLEOTIDE SEQUENCE</scope>
</reference>
<dbReference type="Gene3D" id="1.10.10.10">
    <property type="entry name" value="Winged helix-like DNA-binding domain superfamily/Winged helix DNA-binding domain"/>
    <property type="match status" value="1"/>
</dbReference>
<dbReference type="InterPro" id="IPR036390">
    <property type="entry name" value="WH_DNA-bd_sf"/>
</dbReference>
<dbReference type="InterPro" id="IPR000835">
    <property type="entry name" value="HTH_MarR-typ"/>
</dbReference>
<sequence length="108" mass="12001">MSRASDAGTDWEKTVTKSWTFLSHHGHVLILLARNPNETIDNLALHAGVTSRSVTSILRDLEDTNYITKRKLGRRNHYEINTQGPLRHPTSAQRTIGELIQSLGGLSG</sequence>